<dbReference type="SUPFAM" id="SSF54695">
    <property type="entry name" value="POZ domain"/>
    <property type="match status" value="1"/>
</dbReference>
<dbReference type="AlphaFoldDB" id="A0AAD6VET5"/>
<proteinExistence type="predicted"/>
<keyword evidence="2" id="KW-1185">Reference proteome</keyword>
<organism evidence="1 2">
    <name type="scientific">Mycena pura</name>
    <dbReference type="NCBI Taxonomy" id="153505"/>
    <lineage>
        <taxon>Eukaryota</taxon>
        <taxon>Fungi</taxon>
        <taxon>Dikarya</taxon>
        <taxon>Basidiomycota</taxon>
        <taxon>Agaricomycotina</taxon>
        <taxon>Agaricomycetes</taxon>
        <taxon>Agaricomycetidae</taxon>
        <taxon>Agaricales</taxon>
        <taxon>Marasmiineae</taxon>
        <taxon>Mycenaceae</taxon>
        <taxon>Mycena</taxon>
    </lineage>
</organism>
<dbReference type="Proteomes" id="UP001219525">
    <property type="component" value="Unassembled WGS sequence"/>
</dbReference>
<sequence length="352" mass="39457">MSSATTHIQDAPAPFSCAPDSYSARHPPDFILRSCDGFDFHIHKDILKFASVLFDRMFAGRKDLLHAVLVWVLPEPKSVLYRLLCLAYPATSLHHYMLNEADLDDIVAIHRAAHKYEFLRVLGVCRFTALISAQPCRMFAIARACGFTMLVGKAALALLRSPTASLNVEFPETKLLTWEDAHKARKFHRLCGVQVNEYAQSSVKSPFPVSEVPYTASDFPFAKPEGLPAYDSDQGPLGPDVNPETNKGFVWGVQKGHSETCVDRSGAPSSRTFFPYKGRDNFWHRKRTSLEFETGVQWFKNHITRLAAQLLVVPAQMILEIALADQAIIDSCPRVLAARIEKFSICLLEETF</sequence>
<evidence type="ECO:0000313" key="2">
    <source>
        <dbReference type="Proteomes" id="UP001219525"/>
    </source>
</evidence>
<dbReference type="InterPro" id="IPR011333">
    <property type="entry name" value="SKP1/BTB/POZ_sf"/>
</dbReference>
<accession>A0AAD6VET5</accession>
<protein>
    <recommendedName>
        <fullName evidence="3">BTB domain-containing protein</fullName>
    </recommendedName>
</protein>
<evidence type="ECO:0008006" key="3">
    <source>
        <dbReference type="Google" id="ProtNLM"/>
    </source>
</evidence>
<evidence type="ECO:0000313" key="1">
    <source>
        <dbReference type="EMBL" id="KAJ7207620.1"/>
    </source>
</evidence>
<name>A0AAD6VET5_9AGAR</name>
<comment type="caution">
    <text evidence="1">The sequence shown here is derived from an EMBL/GenBank/DDBJ whole genome shotgun (WGS) entry which is preliminary data.</text>
</comment>
<gene>
    <name evidence="1" type="ORF">GGX14DRAFT_455890</name>
</gene>
<reference evidence="1" key="1">
    <citation type="submission" date="2023-03" db="EMBL/GenBank/DDBJ databases">
        <title>Massive genome expansion in bonnet fungi (Mycena s.s.) driven by repeated elements and novel gene families across ecological guilds.</title>
        <authorList>
            <consortium name="Lawrence Berkeley National Laboratory"/>
            <person name="Harder C.B."/>
            <person name="Miyauchi S."/>
            <person name="Viragh M."/>
            <person name="Kuo A."/>
            <person name="Thoen E."/>
            <person name="Andreopoulos B."/>
            <person name="Lu D."/>
            <person name="Skrede I."/>
            <person name="Drula E."/>
            <person name="Henrissat B."/>
            <person name="Morin E."/>
            <person name="Kohler A."/>
            <person name="Barry K."/>
            <person name="LaButti K."/>
            <person name="Morin E."/>
            <person name="Salamov A."/>
            <person name="Lipzen A."/>
            <person name="Mereny Z."/>
            <person name="Hegedus B."/>
            <person name="Baldrian P."/>
            <person name="Stursova M."/>
            <person name="Weitz H."/>
            <person name="Taylor A."/>
            <person name="Grigoriev I.V."/>
            <person name="Nagy L.G."/>
            <person name="Martin F."/>
            <person name="Kauserud H."/>
        </authorList>
    </citation>
    <scope>NUCLEOTIDE SEQUENCE</scope>
    <source>
        <strain evidence="1">9144</strain>
    </source>
</reference>
<dbReference type="EMBL" id="JARJCW010000036">
    <property type="protein sequence ID" value="KAJ7207620.1"/>
    <property type="molecule type" value="Genomic_DNA"/>
</dbReference>